<feature type="transmembrane region" description="Helical" evidence="1">
    <location>
        <begin position="7"/>
        <end position="26"/>
    </location>
</feature>
<dbReference type="Proteomes" id="UP000002195">
    <property type="component" value="Unassembled WGS sequence"/>
</dbReference>
<keyword evidence="1" id="KW-0472">Membrane</keyword>
<keyword evidence="1" id="KW-1133">Transmembrane helix</keyword>
<dbReference type="KEGG" id="ddi:DDB_G0289347"/>
<dbReference type="AlphaFoldDB" id="Q54HN0"/>
<dbReference type="HOGENOM" id="CLU_1139760_0_0_1"/>
<dbReference type="FunCoup" id="Q54HN0">
    <property type="interactions" value="435"/>
</dbReference>
<evidence type="ECO:0000256" key="1">
    <source>
        <dbReference type="SAM" id="Phobius"/>
    </source>
</evidence>
<name>Q54HN0_DICDI</name>
<evidence type="ECO:0000313" key="3">
    <source>
        <dbReference type="Proteomes" id="UP000002195"/>
    </source>
</evidence>
<dbReference type="PaxDb" id="44689-DDB0188374"/>
<accession>Q54HN0</accession>
<dbReference type="EMBL" id="AAFI02000139">
    <property type="protein sequence ID" value="EAL62760.1"/>
    <property type="molecule type" value="Genomic_DNA"/>
</dbReference>
<organism evidence="2 3">
    <name type="scientific">Dictyostelium discoideum</name>
    <name type="common">Social amoeba</name>
    <dbReference type="NCBI Taxonomy" id="44689"/>
    <lineage>
        <taxon>Eukaryota</taxon>
        <taxon>Amoebozoa</taxon>
        <taxon>Evosea</taxon>
        <taxon>Eumycetozoa</taxon>
        <taxon>Dictyostelia</taxon>
        <taxon>Dictyosteliales</taxon>
        <taxon>Dictyosteliaceae</taxon>
        <taxon>Dictyostelium</taxon>
    </lineage>
</organism>
<dbReference type="VEuPathDB" id="AmoebaDB:DDB_G0289347"/>
<dbReference type="RefSeq" id="XP_636271.1">
    <property type="nucleotide sequence ID" value="XM_631179.1"/>
</dbReference>
<reference evidence="2 3" key="1">
    <citation type="journal article" date="2005" name="Nature">
        <title>The genome of the social amoeba Dictyostelium discoideum.</title>
        <authorList>
            <consortium name="The Dictyostelium discoideum Sequencing Consortium"/>
            <person name="Eichinger L."/>
            <person name="Pachebat J.A."/>
            <person name="Glockner G."/>
            <person name="Rajandream M.A."/>
            <person name="Sucgang R."/>
            <person name="Berriman M."/>
            <person name="Song J."/>
            <person name="Olsen R."/>
            <person name="Szafranski K."/>
            <person name="Xu Q."/>
            <person name="Tunggal B."/>
            <person name="Kummerfeld S."/>
            <person name="Madera M."/>
            <person name="Konfortov B.A."/>
            <person name="Rivero F."/>
            <person name="Bankier A.T."/>
            <person name="Lehmann R."/>
            <person name="Hamlin N."/>
            <person name="Davies R."/>
            <person name="Gaudet P."/>
            <person name="Fey P."/>
            <person name="Pilcher K."/>
            <person name="Chen G."/>
            <person name="Saunders D."/>
            <person name="Sodergren E."/>
            <person name="Davis P."/>
            <person name="Kerhornou A."/>
            <person name="Nie X."/>
            <person name="Hall N."/>
            <person name="Anjard C."/>
            <person name="Hemphill L."/>
            <person name="Bason N."/>
            <person name="Farbrother P."/>
            <person name="Desany B."/>
            <person name="Just E."/>
            <person name="Morio T."/>
            <person name="Rost R."/>
            <person name="Churcher C."/>
            <person name="Cooper J."/>
            <person name="Haydock S."/>
            <person name="van Driessche N."/>
            <person name="Cronin A."/>
            <person name="Goodhead I."/>
            <person name="Muzny D."/>
            <person name="Mourier T."/>
            <person name="Pain A."/>
            <person name="Lu M."/>
            <person name="Harper D."/>
            <person name="Lindsay R."/>
            <person name="Hauser H."/>
            <person name="James K."/>
            <person name="Quiles M."/>
            <person name="Madan Babu M."/>
            <person name="Saito T."/>
            <person name="Buchrieser C."/>
            <person name="Wardroper A."/>
            <person name="Felder M."/>
            <person name="Thangavelu M."/>
            <person name="Johnson D."/>
            <person name="Knights A."/>
            <person name="Loulseged H."/>
            <person name="Mungall K."/>
            <person name="Oliver K."/>
            <person name="Price C."/>
            <person name="Quail M.A."/>
            <person name="Urushihara H."/>
            <person name="Hernandez J."/>
            <person name="Rabbinowitsch E."/>
            <person name="Steffen D."/>
            <person name="Sanders M."/>
            <person name="Ma J."/>
            <person name="Kohara Y."/>
            <person name="Sharp S."/>
            <person name="Simmonds M."/>
            <person name="Spiegler S."/>
            <person name="Tivey A."/>
            <person name="Sugano S."/>
            <person name="White B."/>
            <person name="Walker D."/>
            <person name="Woodward J."/>
            <person name="Winckler T."/>
            <person name="Tanaka Y."/>
            <person name="Shaulsky G."/>
            <person name="Schleicher M."/>
            <person name="Weinstock G."/>
            <person name="Rosenthal A."/>
            <person name="Cox E.C."/>
            <person name="Chisholm R.L."/>
            <person name="Gibbs R."/>
            <person name="Loomis W.F."/>
            <person name="Platzer M."/>
            <person name="Kay R.R."/>
            <person name="Williams J."/>
            <person name="Dear P.H."/>
            <person name="Noegel A.A."/>
            <person name="Barrell B."/>
            <person name="Kuspa A."/>
        </authorList>
    </citation>
    <scope>NUCLEOTIDE SEQUENCE [LARGE SCALE GENOMIC DNA]</scope>
    <source>
        <strain evidence="2 3">AX4</strain>
    </source>
</reference>
<protein>
    <recommendedName>
        <fullName evidence="4">Transmembrane protein</fullName>
    </recommendedName>
</protein>
<dbReference type="GeneID" id="8627090"/>
<dbReference type="eggNOG" id="ENOG502RI87">
    <property type="taxonomic scope" value="Eukaryota"/>
</dbReference>
<keyword evidence="1" id="KW-0812">Transmembrane</keyword>
<evidence type="ECO:0008006" key="4">
    <source>
        <dbReference type="Google" id="ProtNLM"/>
    </source>
</evidence>
<comment type="caution">
    <text evidence="2">The sequence shown here is derived from an EMBL/GenBank/DDBJ whole genome shotgun (WGS) entry which is preliminary data.</text>
</comment>
<dbReference type="InParanoid" id="Q54HN0"/>
<evidence type="ECO:0000313" key="2">
    <source>
        <dbReference type="EMBL" id="EAL62760.1"/>
    </source>
</evidence>
<proteinExistence type="predicted"/>
<feature type="transmembrane region" description="Helical" evidence="1">
    <location>
        <begin position="226"/>
        <end position="244"/>
    </location>
</feature>
<keyword evidence="3" id="KW-1185">Reference proteome</keyword>
<dbReference type="OMA" id="NYSSHYL"/>
<gene>
    <name evidence="2" type="ORF">DDB_G0289347</name>
</gene>
<sequence>MILKNNLIIILLLILNFGVFNIFGYYNPKVYMIQNFDTLDCTGEVKIHRVLFGSPVKSDFLFIWDDGYRTLNCNASELDNINFPDSPCAWYPKNCSSTSCKTYFKINQCINGEKLVYQKLNYLESKYCVVSEGKNLSIDTTPDVLTVYRNEYCYLNFACLKCDLLKFVLTLYQTGETLISNNSLSIGLMYDPEYNYSSHYLFGDPEFYRGYGSGSSDSNTLKHNNLLIFVFLLLSIILIISSNFK</sequence>
<dbReference type="dictyBase" id="DDB_G0289347"/>